<accession>A0A0N5CCV6</accession>
<name>A0A0N5CCV6_STREA</name>
<evidence type="ECO:0000313" key="2">
    <source>
        <dbReference type="Proteomes" id="UP000046392"/>
    </source>
</evidence>
<dbReference type="AlphaFoldDB" id="A0A0N5CCV6"/>
<dbReference type="CDD" id="cd09917">
    <property type="entry name" value="F-box_SF"/>
    <property type="match status" value="1"/>
</dbReference>
<reference evidence="3" key="1">
    <citation type="submission" date="2017-02" db="UniProtKB">
        <authorList>
            <consortium name="WormBaseParasite"/>
        </authorList>
    </citation>
    <scope>IDENTIFICATION</scope>
</reference>
<proteinExistence type="predicted"/>
<dbReference type="Pfam" id="PF12937">
    <property type="entry name" value="F-box-like"/>
    <property type="match status" value="1"/>
</dbReference>
<protein>
    <submittedName>
        <fullName evidence="3">F-box domain-containing protein</fullName>
    </submittedName>
</protein>
<dbReference type="Gene3D" id="1.20.1280.50">
    <property type="match status" value="1"/>
</dbReference>
<organism evidence="2 3">
    <name type="scientific">Strongyloides papillosus</name>
    <name type="common">Intestinal threadworm</name>
    <dbReference type="NCBI Taxonomy" id="174720"/>
    <lineage>
        <taxon>Eukaryota</taxon>
        <taxon>Metazoa</taxon>
        <taxon>Ecdysozoa</taxon>
        <taxon>Nematoda</taxon>
        <taxon>Chromadorea</taxon>
        <taxon>Rhabditida</taxon>
        <taxon>Tylenchina</taxon>
        <taxon>Panagrolaimomorpha</taxon>
        <taxon>Strongyloidoidea</taxon>
        <taxon>Strongyloididae</taxon>
        <taxon>Strongyloides</taxon>
    </lineage>
</organism>
<dbReference type="PROSITE" id="PS50181">
    <property type="entry name" value="FBOX"/>
    <property type="match status" value="1"/>
</dbReference>
<evidence type="ECO:0000259" key="1">
    <source>
        <dbReference type="PROSITE" id="PS50181"/>
    </source>
</evidence>
<dbReference type="SUPFAM" id="SSF81383">
    <property type="entry name" value="F-box domain"/>
    <property type="match status" value="1"/>
</dbReference>
<dbReference type="InterPro" id="IPR001810">
    <property type="entry name" value="F-box_dom"/>
</dbReference>
<keyword evidence="2" id="KW-1185">Reference proteome</keyword>
<dbReference type="SMART" id="SM00256">
    <property type="entry name" value="FBOX"/>
    <property type="match status" value="1"/>
</dbReference>
<sequence length="213" mass="24882">MDFTIEDEYFEVKDYTSILPDNVLLHILSELSWRDILNAKLLSKRFYSIIHKNYHRLERKKTLGVSIKYDENHNSHPFHVQLVFDCEESVNFQDIPFGTYMITNKIQSGEELISFLKMFDMSDINLEVPIADNLDVFDIMNRSFQVGTEIRLLKIPKLMEKDFKGFRTFVRKLSSVSLLEIDHVCSSSTETKDVYELLSLSSFKATTSFTINP</sequence>
<dbReference type="InterPro" id="IPR036047">
    <property type="entry name" value="F-box-like_dom_sf"/>
</dbReference>
<evidence type="ECO:0000313" key="3">
    <source>
        <dbReference type="WBParaSite" id="SPAL_0001570600.1"/>
    </source>
</evidence>
<feature type="domain" description="F-box" evidence="1">
    <location>
        <begin position="13"/>
        <end position="57"/>
    </location>
</feature>
<dbReference type="WBParaSite" id="SPAL_0001570600.1">
    <property type="protein sequence ID" value="SPAL_0001570600.1"/>
    <property type="gene ID" value="SPAL_0001570600"/>
</dbReference>
<dbReference type="Proteomes" id="UP000046392">
    <property type="component" value="Unplaced"/>
</dbReference>